<reference evidence="11 12" key="2">
    <citation type="submission" date="2019-11" db="EMBL/GenBank/DDBJ databases">
        <authorList>
            <person name="Lu H."/>
        </authorList>
    </citation>
    <scope>NUCLEOTIDE SEQUENCE [LARGE SCALE GENOMIC DNA]</scope>
    <source>
        <strain evidence="11 12">FIM1</strain>
    </source>
</reference>
<comment type="catalytic activity">
    <reaction evidence="8">
        <text>L-seryl-[protein] + ATP = O-phospho-L-seryl-[protein] + ADP + H(+)</text>
        <dbReference type="Rhea" id="RHEA:17989"/>
        <dbReference type="Rhea" id="RHEA-COMP:9863"/>
        <dbReference type="Rhea" id="RHEA-COMP:11604"/>
        <dbReference type="ChEBI" id="CHEBI:15378"/>
        <dbReference type="ChEBI" id="CHEBI:29999"/>
        <dbReference type="ChEBI" id="CHEBI:30616"/>
        <dbReference type="ChEBI" id="CHEBI:83421"/>
        <dbReference type="ChEBI" id="CHEBI:456216"/>
        <dbReference type="EC" id="2.7.11.1"/>
    </reaction>
</comment>
<dbReference type="EC" id="2.7.11.1" evidence="1"/>
<proteinExistence type="predicted"/>
<feature type="compositionally biased region" description="Low complexity" evidence="9">
    <location>
        <begin position="610"/>
        <end position="628"/>
    </location>
</feature>
<dbReference type="InterPro" id="IPR000719">
    <property type="entry name" value="Prot_kinase_dom"/>
</dbReference>
<dbReference type="PROSITE" id="PS50011">
    <property type="entry name" value="PROTEIN_KINASE_DOM"/>
    <property type="match status" value="1"/>
</dbReference>
<evidence type="ECO:0000256" key="5">
    <source>
        <dbReference type="ARBA" id="ARBA00022777"/>
    </source>
</evidence>
<dbReference type="PROSITE" id="PS00108">
    <property type="entry name" value="PROTEIN_KINASE_ST"/>
    <property type="match status" value="1"/>
</dbReference>
<dbReference type="InterPro" id="IPR011009">
    <property type="entry name" value="Kinase-like_dom_sf"/>
</dbReference>
<dbReference type="Pfam" id="PF00069">
    <property type="entry name" value="Pkinase"/>
    <property type="match status" value="2"/>
</dbReference>
<keyword evidence="3" id="KW-0808">Transferase</keyword>
<accession>A0ABX6ESG6</accession>
<comment type="catalytic activity">
    <reaction evidence="7">
        <text>L-threonyl-[protein] + ATP = O-phospho-L-threonyl-[protein] + ADP + H(+)</text>
        <dbReference type="Rhea" id="RHEA:46608"/>
        <dbReference type="Rhea" id="RHEA-COMP:11060"/>
        <dbReference type="Rhea" id="RHEA-COMP:11605"/>
        <dbReference type="ChEBI" id="CHEBI:15378"/>
        <dbReference type="ChEBI" id="CHEBI:30013"/>
        <dbReference type="ChEBI" id="CHEBI:30616"/>
        <dbReference type="ChEBI" id="CHEBI:61977"/>
        <dbReference type="ChEBI" id="CHEBI:456216"/>
        <dbReference type="EC" id="2.7.11.1"/>
    </reaction>
</comment>
<dbReference type="EMBL" id="CP015054">
    <property type="protein sequence ID" value="QGN13829.1"/>
    <property type="molecule type" value="Genomic_DNA"/>
</dbReference>
<evidence type="ECO:0000259" key="10">
    <source>
        <dbReference type="PROSITE" id="PS50011"/>
    </source>
</evidence>
<reference evidence="11 12" key="1">
    <citation type="submission" date="2016-03" db="EMBL/GenBank/DDBJ databases">
        <title>How can Kluyveromyces marxianus grow so fast - potential evolutionary course in Saccharomyces Complex revealed by comparative genomics.</title>
        <authorList>
            <person name="Mo W."/>
            <person name="Lu W."/>
            <person name="Yang X."/>
            <person name="Qi J."/>
            <person name="Lv H."/>
        </authorList>
    </citation>
    <scope>NUCLEOTIDE SEQUENCE [LARGE SCALE GENOMIC DNA]</scope>
    <source>
        <strain evidence="11 12">FIM1</strain>
    </source>
</reference>
<evidence type="ECO:0000256" key="3">
    <source>
        <dbReference type="ARBA" id="ARBA00022679"/>
    </source>
</evidence>
<dbReference type="GO" id="GO:0016301">
    <property type="term" value="F:kinase activity"/>
    <property type="evidence" value="ECO:0007669"/>
    <property type="project" value="UniProtKB-KW"/>
</dbReference>
<evidence type="ECO:0000256" key="9">
    <source>
        <dbReference type="SAM" id="MobiDB-lite"/>
    </source>
</evidence>
<keyword evidence="6" id="KW-0067">ATP-binding</keyword>
<feature type="region of interest" description="Disordered" evidence="9">
    <location>
        <begin position="605"/>
        <end position="628"/>
    </location>
</feature>
<keyword evidence="4" id="KW-0547">Nucleotide-binding</keyword>
<dbReference type="SUPFAM" id="SSF56112">
    <property type="entry name" value="Protein kinase-like (PK-like)"/>
    <property type="match status" value="1"/>
</dbReference>
<evidence type="ECO:0000256" key="7">
    <source>
        <dbReference type="ARBA" id="ARBA00047899"/>
    </source>
</evidence>
<evidence type="ECO:0000256" key="4">
    <source>
        <dbReference type="ARBA" id="ARBA00022741"/>
    </source>
</evidence>
<feature type="domain" description="Protein kinase" evidence="10">
    <location>
        <begin position="399"/>
        <end position="806"/>
    </location>
</feature>
<evidence type="ECO:0000313" key="12">
    <source>
        <dbReference type="Proteomes" id="UP000422736"/>
    </source>
</evidence>
<evidence type="ECO:0000256" key="8">
    <source>
        <dbReference type="ARBA" id="ARBA00048679"/>
    </source>
</evidence>
<evidence type="ECO:0000256" key="2">
    <source>
        <dbReference type="ARBA" id="ARBA00022527"/>
    </source>
</evidence>
<keyword evidence="5 11" id="KW-0418">Kinase</keyword>
<dbReference type="Proteomes" id="UP000422736">
    <property type="component" value="Chromosome 1"/>
</dbReference>
<dbReference type="PANTHER" id="PTHR24343">
    <property type="entry name" value="SERINE/THREONINE KINASE"/>
    <property type="match status" value="1"/>
</dbReference>
<protein>
    <recommendedName>
        <fullName evidence="1">non-specific serine/threonine protein kinase</fullName>
        <ecNumber evidence="1">2.7.11.1</ecNumber>
    </recommendedName>
</protein>
<evidence type="ECO:0000256" key="1">
    <source>
        <dbReference type="ARBA" id="ARBA00012513"/>
    </source>
</evidence>
<keyword evidence="12" id="KW-1185">Reference proteome</keyword>
<organism evidence="11 12">
    <name type="scientific">Kluyveromyces marxianus</name>
    <name type="common">Yeast</name>
    <name type="synonym">Candida kefyr</name>
    <dbReference type="NCBI Taxonomy" id="4911"/>
    <lineage>
        <taxon>Eukaryota</taxon>
        <taxon>Fungi</taxon>
        <taxon>Dikarya</taxon>
        <taxon>Ascomycota</taxon>
        <taxon>Saccharomycotina</taxon>
        <taxon>Saccharomycetes</taxon>
        <taxon>Saccharomycetales</taxon>
        <taxon>Saccharomycetaceae</taxon>
        <taxon>Kluyveromyces</taxon>
    </lineage>
</organism>
<dbReference type="PANTHER" id="PTHR24343:SF572">
    <property type="entry name" value="FATTY ACYL-COA SYNTHETASE AND RNA PROCESSING-ASSOCIATED KINASE 1-RELATED"/>
    <property type="match status" value="1"/>
</dbReference>
<name>A0ABX6ESG6_KLUMA</name>
<evidence type="ECO:0000313" key="11">
    <source>
        <dbReference type="EMBL" id="QGN13829.1"/>
    </source>
</evidence>
<dbReference type="SMART" id="SM00220">
    <property type="entry name" value="S_TKc"/>
    <property type="match status" value="1"/>
</dbReference>
<dbReference type="CDD" id="cd00180">
    <property type="entry name" value="PKc"/>
    <property type="match status" value="1"/>
</dbReference>
<dbReference type="Gene3D" id="1.10.510.10">
    <property type="entry name" value="Transferase(Phosphotransferase) domain 1"/>
    <property type="match status" value="2"/>
</dbReference>
<feature type="compositionally biased region" description="Low complexity" evidence="9">
    <location>
        <begin position="58"/>
        <end position="71"/>
    </location>
</feature>
<feature type="region of interest" description="Disordered" evidence="9">
    <location>
        <begin position="39"/>
        <end position="89"/>
    </location>
</feature>
<evidence type="ECO:0000256" key="6">
    <source>
        <dbReference type="ARBA" id="ARBA00022840"/>
    </source>
</evidence>
<gene>
    <name evidence="11" type="primary">NNK1</name>
    <name evidence="11" type="ORF">FIM1_475</name>
</gene>
<sequence length="806" mass="91855">MSSSYDVISGIKRSSTPTLYERDFPSEVVSVGSLQSLAQREAKESESFQLRHKNDSYSHSVDSVSGSNNNNHGEEEEDNDEHLSFKPRRRLKGDGILGLENDSSSRLARVYSDSEKANFNDVTGIRMYDDMKYRPMHFPNNSTDTTANSESVAQDPVPIEINAKPDVGGYRRPRLPQTTRRRFSSGESPMRHPYFKDQFHHDAIPLFNDMQDEYIPDFDFSEAVSRWQSSEDANTLTRFNTWESEFLDKNQKESILHLDDLHSQVEPIPLPNAKPEKQQLHIPISRPDSSSLFSPSSLKTPPAMLEISDQDIERIVRSIPSDFINMPFSQRKKIIQDISPGHDYKTIMNILKRDKLSRSGSLNNIRSRHGSVASKYLNSFTPGSNSFKRDDKSSVVLGYSLGKIIGFGAWGMIRECHTPIEDQQDQRNIENKKPDHSKAKKKAMKIIKFRDNMMVKRQVMREISVWSKLCHPNILPLTNWKVEEDLVAYCLTDKIDHGTLYDLVVSWGECHHSKISLDERCQITTALTLQLIDAIQYMHSKHIAHGDIKLENCLIEKESENYKDWKLLLCDFGMSHFYGRFNDTQTDRESIQIKSLLDGSTVRIRRRPSIPRSSSSTTTSTSNSVRPSSKLRQLIFDKKLIHDDTPLNVHAQKNKETSEHSSPTITFTQKIDSLTNIPNDGFDHINDNVSRIGSLPYAAPELLEPNPPPIGPSADIWAVGVLIYTMLTGKLPFKHDYEPRLRAIITSGKYDVKTLSQVCSCDLDTVPPPNTEVKYQSLFNAVKGCLTKDLTRRWELDMIKVALTNY</sequence>
<dbReference type="Gene3D" id="3.30.200.20">
    <property type="entry name" value="Phosphorylase Kinase, domain 1"/>
    <property type="match status" value="1"/>
</dbReference>
<keyword evidence="2" id="KW-0723">Serine/threonine-protein kinase</keyword>
<dbReference type="InterPro" id="IPR008271">
    <property type="entry name" value="Ser/Thr_kinase_AS"/>
</dbReference>